<keyword evidence="1" id="KW-0963">Cytoplasm</keyword>
<dbReference type="RefSeq" id="WP_106533117.1">
    <property type="nucleotide sequence ID" value="NZ_PYAT01000005.1"/>
</dbReference>
<dbReference type="AlphaFoldDB" id="A0A2P8H2A0"/>
<keyword evidence="5" id="KW-0067">ATP-binding</keyword>
<dbReference type="NCBIfam" id="NF009842">
    <property type="entry name" value="PRK13317.1"/>
    <property type="match status" value="1"/>
</dbReference>
<evidence type="ECO:0000256" key="2">
    <source>
        <dbReference type="ARBA" id="ARBA00022679"/>
    </source>
</evidence>
<dbReference type="GO" id="GO:0015937">
    <property type="term" value="P:coenzyme A biosynthetic process"/>
    <property type="evidence" value="ECO:0007669"/>
    <property type="project" value="UniProtKB-KW"/>
</dbReference>
<keyword evidence="2" id="KW-0808">Transferase</keyword>
<dbReference type="InterPro" id="IPR043129">
    <property type="entry name" value="ATPase_NBD"/>
</dbReference>
<comment type="caution">
    <text evidence="7">The sequence shown here is derived from an EMBL/GenBank/DDBJ whole genome shotgun (WGS) entry which is preliminary data.</text>
</comment>
<accession>A0A2P8H2A0</accession>
<keyword evidence="8" id="KW-1185">Reference proteome</keyword>
<evidence type="ECO:0000256" key="1">
    <source>
        <dbReference type="ARBA" id="ARBA00022490"/>
    </source>
</evidence>
<dbReference type="CDD" id="cd24085">
    <property type="entry name" value="ASKHA_NBD_PanK-II_bac"/>
    <property type="match status" value="1"/>
</dbReference>
<dbReference type="OrthoDB" id="358216at2"/>
<evidence type="ECO:0000256" key="6">
    <source>
        <dbReference type="ARBA" id="ARBA00022993"/>
    </source>
</evidence>
<dbReference type="Gene3D" id="3.30.420.40">
    <property type="match status" value="1"/>
</dbReference>
<reference evidence="7 8" key="1">
    <citation type="submission" date="2018-03" db="EMBL/GenBank/DDBJ databases">
        <title>Genomic Encyclopedia of Type Strains, Phase III (KMG-III): the genomes of soil and plant-associated and newly described type strains.</title>
        <authorList>
            <person name="Whitman W."/>
        </authorList>
    </citation>
    <scope>NUCLEOTIDE SEQUENCE [LARGE SCALE GENOMIC DNA]</scope>
    <source>
        <strain evidence="7 8">CGMCC 1.12259</strain>
    </source>
</reference>
<proteinExistence type="predicted"/>
<evidence type="ECO:0000256" key="3">
    <source>
        <dbReference type="ARBA" id="ARBA00022741"/>
    </source>
</evidence>
<dbReference type="PANTHER" id="PTHR12280">
    <property type="entry name" value="PANTOTHENATE KINASE"/>
    <property type="match status" value="1"/>
</dbReference>
<evidence type="ECO:0000313" key="8">
    <source>
        <dbReference type="Proteomes" id="UP000242682"/>
    </source>
</evidence>
<keyword evidence="3" id="KW-0547">Nucleotide-binding</keyword>
<dbReference type="EMBL" id="PYAT01000005">
    <property type="protein sequence ID" value="PSL40330.1"/>
    <property type="molecule type" value="Genomic_DNA"/>
</dbReference>
<dbReference type="Proteomes" id="UP000242682">
    <property type="component" value="Unassembled WGS sequence"/>
</dbReference>
<organism evidence="7 8">
    <name type="scientific">Planomicrobium soli</name>
    <dbReference type="NCBI Taxonomy" id="1176648"/>
    <lineage>
        <taxon>Bacteria</taxon>
        <taxon>Bacillati</taxon>
        <taxon>Bacillota</taxon>
        <taxon>Bacilli</taxon>
        <taxon>Bacillales</taxon>
        <taxon>Caryophanaceae</taxon>
        <taxon>Planomicrobium</taxon>
    </lineage>
</organism>
<sequence length="267" mass="28497">MIFGIDAGGTLIKVAYAKNGTLQFTKFPIAEIEKVASWVNEQSESRVCITGGKAGVLLSLLNKKAKEIMEFEATHLGVKFLLERMGRVEDSYLVTNVGTGTSIHCIENNRQERIGGTGVGGGTLLGLSHLLTGVTNYEEIVRMAGTGSRDRIDLKVKHIYEGKEPPISGELTASNFGNNLFSVAAELSREELLAAVLGLVGETVSTVSVHAAKQCGVSTIIYIGSSFFENPLLKEVVTSYTVLRGAQPLFLENGEFSGAVGALSLVK</sequence>
<dbReference type="GO" id="GO:0005524">
    <property type="term" value="F:ATP binding"/>
    <property type="evidence" value="ECO:0007669"/>
    <property type="project" value="UniProtKB-KW"/>
</dbReference>
<keyword evidence="6" id="KW-0173">Coenzyme A biosynthesis</keyword>
<dbReference type="Pfam" id="PF03630">
    <property type="entry name" value="Fumble"/>
    <property type="match status" value="1"/>
</dbReference>
<dbReference type="PANTHER" id="PTHR12280:SF20">
    <property type="entry name" value="4'-PHOSPHOPANTETHEINE PHOSPHATASE"/>
    <property type="match status" value="1"/>
</dbReference>
<dbReference type="GO" id="GO:0005829">
    <property type="term" value="C:cytosol"/>
    <property type="evidence" value="ECO:0007669"/>
    <property type="project" value="TreeGrafter"/>
</dbReference>
<dbReference type="InterPro" id="IPR011602">
    <property type="entry name" value="Type_II_PanK_bac"/>
</dbReference>
<protein>
    <submittedName>
        <fullName evidence="7">Pantothenate kinase</fullName>
    </submittedName>
</protein>
<evidence type="ECO:0000256" key="4">
    <source>
        <dbReference type="ARBA" id="ARBA00022777"/>
    </source>
</evidence>
<dbReference type="SUPFAM" id="SSF53067">
    <property type="entry name" value="Actin-like ATPase domain"/>
    <property type="match status" value="1"/>
</dbReference>
<dbReference type="GO" id="GO:0004594">
    <property type="term" value="F:pantothenate kinase activity"/>
    <property type="evidence" value="ECO:0007669"/>
    <property type="project" value="InterPro"/>
</dbReference>
<evidence type="ECO:0000313" key="7">
    <source>
        <dbReference type="EMBL" id="PSL40330.1"/>
    </source>
</evidence>
<gene>
    <name evidence="7" type="ORF">B0H99_105107</name>
</gene>
<name>A0A2P8H2A0_9BACL</name>
<dbReference type="InterPro" id="IPR004567">
    <property type="entry name" value="Type_II_PanK"/>
</dbReference>
<keyword evidence="4 7" id="KW-0418">Kinase</keyword>
<evidence type="ECO:0000256" key="5">
    <source>
        <dbReference type="ARBA" id="ARBA00022840"/>
    </source>
</evidence>
<dbReference type="PIRSF" id="PIRSF036940">
    <property type="entry name" value="PanK_bac_aCoA"/>
    <property type="match status" value="1"/>
</dbReference>